<reference evidence="1" key="1">
    <citation type="submission" date="2013-08" db="EMBL/GenBank/DDBJ databases">
        <authorList>
            <person name="Mendez C."/>
            <person name="Richter M."/>
            <person name="Ferrer M."/>
            <person name="Sanchez J."/>
        </authorList>
    </citation>
    <scope>NUCLEOTIDE SEQUENCE</scope>
</reference>
<dbReference type="AlphaFoldDB" id="T1AZX3"/>
<proteinExistence type="predicted"/>
<comment type="caution">
    <text evidence="1">The sequence shown here is derived from an EMBL/GenBank/DDBJ whole genome shotgun (WGS) entry which is preliminary data.</text>
</comment>
<name>T1AZX3_9ZZZZ</name>
<organism evidence="1">
    <name type="scientific">mine drainage metagenome</name>
    <dbReference type="NCBI Taxonomy" id="410659"/>
    <lineage>
        <taxon>unclassified sequences</taxon>
        <taxon>metagenomes</taxon>
        <taxon>ecological metagenomes</taxon>
    </lineage>
</organism>
<dbReference type="EMBL" id="AUZX01010789">
    <property type="protein sequence ID" value="EQD46224.1"/>
    <property type="molecule type" value="Genomic_DNA"/>
</dbReference>
<gene>
    <name evidence="1" type="ORF">B1A_14690</name>
</gene>
<evidence type="ECO:0000313" key="1">
    <source>
        <dbReference type="EMBL" id="EQD46224.1"/>
    </source>
</evidence>
<protein>
    <submittedName>
        <fullName evidence="1">Uncharacterized protein</fullName>
    </submittedName>
</protein>
<accession>T1AZX3</accession>
<sequence>NGTLLAESGGTLNIEPTTFTNYSSGTLTGGTYAADAGGTIQLPTNDFTTTLAANITLSGSGSVVEAYDNSTSSYAPLESTLTTIAPTGSLSILGGRNYTTGNALTNDGVLQLGGGTLSSSSLTNSGTLEGYGTVTPQIANSGQITATGGTLTASGGIQGTSGTITVASGAGLTVDAGSTVGTVSNSGTVTAQSGTLSLTKGIQGTSGTLVIDSGGTAAIGGASTVGTLVDNGSAAGALALGGNSITVSNDYQNASFGSGNAFNAHANVSGSGQILAAGTPGMSLTGTAITSGGTVSDTTATLNVGSLRVGGTTSADFDIN</sequence>
<feature type="non-terminal residue" evidence="1">
    <location>
        <position position="1"/>
    </location>
</feature>
<reference evidence="1" key="2">
    <citation type="journal article" date="2014" name="ISME J.">
        <title>Microbial stratification in low pH oxic and suboxic macroscopic growths along an acid mine drainage.</title>
        <authorList>
            <person name="Mendez-Garcia C."/>
            <person name="Mesa V."/>
            <person name="Sprenger R.R."/>
            <person name="Richter M."/>
            <person name="Diez M.S."/>
            <person name="Solano J."/>
            <person name="Bargiela R."/>
            <person name="Golyshina O.V."/>
            <person name="Manteca A."/>
            <person name="Ramos J.L."/>
            <person name="Gallego J.R."/>
            <person name="Llorente I."/>
            <person name="Martins Dos Santos V.A."/>
            <person name="Jensen O.N."/>
            <person name="Pelaez A.I."/>
            <person name="Sanchez J."/>
            <person name="Ferrer M."/>
        </authorList>
    </citation>
    <scope>NUCLEOTIDE SEQUENCE</scope>
</reference>
<feature type="non-terminal residue" evidence="1">
    <location>
        <position position="320"/>
    </location>
</feature>